<dbReference type="Pfam" id="PF00149">
    <property type="entry name" value="Metallophos"/>
    <property type="match status" value="1"/>
</dbReference>
<dbReference type="SUPFAM" id="SSF56300">
    <property type="entry name" value="Metallo-dependent phosphatases"/>
    <property type="match status" value="1"/>
</dbReference>
<dbReference type="NCBIfam" id="NF041031">
    <property type="entry name" value="Mre11_Sulfo"/>
    <property type="match status" value="1"/>
</dbReference>
<dbReference type="CDD" id="cd00840">
    <property type="entry name" value="MPP_Mre11_N"/>
    <property type="match status" value="1"/>
</dbReference>
<keyword evidence="4 9" id="KW-0227">DNA damage</keyword>
<evidence type="ECO:0000256" key="2">
    <source>
        <dbReference type="ARBA" id="ARBA00022723"/>
    </source>
</evidence>
<dbReference type="InterPro" id="IPR029052">
    <property type="entry name" value="Metallo-depent_PP-like"/>
</dbReference>
<name>F4G3H6_METCR</name>
<dbReference type="eggNOG" id="arCOG00397">
    <property type="taxonomic scope" value="Archaea"/>
</dbReference>
<dbReference type="STRING" id="1006006.Mcup_1241"/>
<comment type="similarity">
    <text evidence="9">Belongs to the MRE11/RAD32 family.</text>
</comment>
<proteinExistence type="inferred from homology"/>
<protein>
    <recommendedName>
        <fullName evidence="9">DNA double-strand break repair protein Mre11</fullName>
        <ecNumber evidence="9">3.1.-.-</ecNumber>
    </recommendedName>
</protein>
<dbReference type="InterPro" id="IPR032885">
    <property type="entry name" value="Mre11_archaea-type"/>
</dbReference>
<evidence type="ECO:0000256" key="5">
    <source>
        <dbReference type="ARBA" id="ARBA00022801"/>
    </source>
</evidence>
<evidence type="ECO:0000313" key="12">
    <source>
        <dbReference type="Proteomes" id="UP000007812"/>
    </source>
</evidence>
<dbReference type="EMBL" id="CP002656">
    <property type="protein sequence ID" value="AEB95346.1"/>
    <property type="molecule type" value="Genomic_DNA"/>
</dbReference>
<comment type="function">
    <text evidence="9">Part of the Rad50/Mre11 complex, which is involved in the early steps of DNA double-strand break (DSB) repair. The complex may facilitate opening of the processed DNA ends to aid in the recruitment of HerA and NurA. Mre11 binds to DSB ends and has both double-stranded 3'-5' exonuclease activity and single-stranded endonuclease activity.</text>
</comment>
<dbReference type="GO" id="GO:0000403">
    <property type="term" value="F:Y-form DNA binding"/>
    <property type="evidence" value="ECO:0007669"/>
    <property type="project" value="UniProtKB-UniRule"/>
</dbReference>
<evidence type="ECO:0000259" key="10">
    <source>
        <dbReference type="Pfam" id="PF00149"/>
    </source>
</evidence>
<evidence type="ECO:0000256" key="7">
    <source>
        <dbReference type="ARBA" id="ARBA00023204"/>
    </source>
</evidence>
<comment type="cofactor">
    <cofactor evidence="9">
        <name>Mn(2+)</name>
        <dbReference type="ChEBI" id="CHEBI:29035"/>
    </cofactor>
    <text evidence="9">Binds 2 manganese ions per subunit.</text>
</comment>
<feature type="binding site" evidence="9">
    <location>
        <position position="8"/>
    </location>
    <ligand>
        <name>Mn(2+)</name>
        <dbReference type="ChEBI" id="CHEBI:29035"/>
        <label>1</label>
    </ligand>
</feature>
<dbReference type="GO" id="GO:0045027">
    <property type="term" value="F:DNA end binding"/>
    <property type="evidence" value="ECO:0007669"/>
    <property type="project" value="UniProtKB-UniRule"/>
</dbReference>
<dbReference type="GO" id="GO:0008408">
    <property type="term" value="F:3'-5' exonuclease activity"/>
    <property type="evidence" value="ECO:0007669"/>
    <property type="project" value="UniProtKB-UniRule"/>
</dbReference>
<evidence type="ECO:0000256" key="4">
    <source>
        <dbReference type="ARBA" id="ARBA00022763"/>
    </source>
</evidence>
<dbReference type="InterPro" id="IPR053459">
    <property type="entry name" value="DSB_Repair_Mre11/Rad50"/>
</dbReference>
<evidence type="ECO:0000313" key="11">
    <source>
        <dbReference type="EMBL" id="AEB95346.1"/>
    </source>
</evidence>
<feature type="binding site" evidence="9">
    <location>
        <position position="196"/>
    </location>
    <ligand>
        <name>Mn(2+)</name>
        <dbReference type="ChEBI" id="CHEBI:29035"/>
        <label>1</label>
    </ligand>
</feature>
<dbReference type="PANTHER" id="PTHR30337">
    <property type="entry name" value="COMPONENT OF ATP-DEPENDENT DSDNA EXONUCLEASE"/>
    <property type="match status" value="1"/>
</dbReference>
<keyword evidence="6 9" id="KW-0269">Exonuclease</keyword>
<dbReference type="AlphaFoldDB" id="F4G3H6"/>
<gene>
    <name evidence="9" type="primary">mre11</name>
    <name evidence="11" type="ordered locus">Mcup_1241</name>
</gene>
<keyword evidence="2 9" id="KW-0479">Metal-binding</keyword>
<evidence type="ECO:0000256" key="9">
    <source>
        <dbReference type="HAMAP-Rule" id="MF_02044"/>
    </source>
</evidence>
<dbReference type="Gene3D" id="3.60.21.10">
    <property type="match status" value="1"/>
</dbReference>
<dbReference type="PANTHER" id="PTHR30337:SF0">
    <property type="entry name" value="NUCLEASE SBCCD SUBUNIT D"/>
    <property type="match status" value="1"/>
</dbReference>
<evidence type="ECO:0000256" key="3">
    <source>
        <dbReference type="ARBA" id="ARBA00022759"/>
    </source>
</evidence>
<evidence type="ECO:0000256" key="8">
    <source>
        <dbReference type="ARBA" id="ARBA00023211"/>
    </source>
</evidence>
<feature type="active site" description="Proton donor" evidence="9">
    <location>
        <position position="85"/>
    </location>
</feature>
<evidence type="ECO:0000256" key="1">
    <source>
        <dbReference type="ARBA" id="ARBA00022722"/>
    </source>
</evidence>
<feature type="binding site" evidence="9">
    <location>
        <position position="84"/>
    </location>
    <ligand>
        <name>Mn(2+)</name>
        <dbReference type="ChEBI" id="CHEBI:29035"/>
        <label>2</label>
    </ligand>
</feature>
<keyword evidence="8 9" id="KW-0464">Manganese</keyword>
<comment type="subunit">
    <text evidence="9">Homodimer. Forms a heterotetramer composed of two Mre11 subunits and two Rad50 subunits.</text>
</comment>
<dbReference type="Proteomes" id="UP000007812">
    <property type="component" value="Chromosome"/>
</dbReference>
<feature type="domain" description="Calcineurin-like phosphoesterase" evidence="10">
    <location>
        <begin position="1"/>
        <end position="197"/>
    </location>
</feature>
<keyword evidence="7 9" id="KW-0234">DNA repair</keyword>
<dbReference type="InterPro" id="IPR041796">
    <property type="entry name" value="Mre11_N"/>
</dbReference>
<dbReference type="GO" id="GO:0030145">
    <property type="term" value="F:manganese ion binding"/>
    <property type="evidence" value="ECO:0007669"/>
    <property type="project" value="UniProtKB-UniRule"/>
</dbReference>
<dbReference type="InterPro" id="IPR004843">
    <property type="entry name" value="Calcineurin-like_PHP"/>
</dbReference>
<dbReference type="GeneID" id="10493432"/>
<organism evidence="11 12">
    <name type="scientific">Metallosphaera cuprina (strain Ar-4)</name>
    <dbReference type="NCBI Taxonomy" id="1006006"/>
    <lineage>
        <taxon>Archaea</taxon>
        <taxon>Thermoproteota</taxon>
        <taxon>Thermoprotei</taxon>
        <taxon>Sulfolobales</taxon>
        <taxon>Sulfolobaceae</taxon>
        <taxon>Metallosphaera</taxon>
    </lineage>
</organism>
<keyword evidence="12" id="KW-1185">Reference proteome</keyword>
<comment type="activity regulation">
    <text evidence="9">Nuclease activity is regulated by Rad50.</text>
</comment>
<accession>F4G3H6</accession>
<dbReference type="PATRIC" id="fig|1006006.8.peg.1237"/>
<dbReference type="EC" id="3.1.-.-" evidence="9"/>
<feature type="binding site" evidence="9">
    <location>
        <position position="49"/>
    </location>
    <ligand>
        <name>Mn(2+)</name>
        <dbReference type="ChEBI" id="CHEBI:29035"/>
        <label>1</label>
    </ligand>
</feature>
<keyword evidence="5 9" id="KW-0378">Hydrolase</keyword>
<evidence type="ECO:0000256" key="6">
    <source>
        <dbReference type="ARBA" id="ARBA00022839"/>
    </source>
</evidence>
<dbReference type="OrthoDB" id="11638at2157"/>
<dbReference type="InterPro" id="IPR050535">
    <property type="entry name" value="DNA_Repair-Maintenance_Comp"/>
</dbReference>
<keyword evidence="1 9" id="KW-0540">Nuclease</keyword>
<dbReference type="HAMAP" id="MF_02044">
    <property type="entry name" value="Mre11"/>
    <property type="match status" value="1"/>
</dbReference>
<feature type="binding site" evidence="9">
    <location>
        <position position="49"/>
    </location>
    <ligand>
        <name>Mn(2+)</name>
        <dbReference type="ChEBI" id="CHEBI:29035"/>
        <label>2</label>
    </ligand>
</feature>
<feature type="binding site" evidence="9">
    <location>
        <position position="163"/>
    </location>
    <ligand>
        <name>Mn(2+)</name>
        <dbReference type="ChEBI" id="CHEBI:29035"/>
        <label>2</label>
    </ligand>
</feature>
<feature type="binding site" evidence="9">
    <location>
        <position position="10"/>
    </location>
    <ligand>
        <name>Mn(2+)</name>
        <dbReference type="ChEBI" id="CHEBI:29035"/>
        <label>1</label>
    </ligand>
</feature>
<keyword evidence="3 9" id="KW-0255">Endonuclease</keyword>
<feature type="binding site" evidence="9">
    <location>
        <position position="194"/>
    </location>
    <ligand>
        <name>Mn(2+)</name>
        <dbReference type="ChEBI" id="CHEBI:29035"/>
        <label>2</label>
    </ligand>
</feature>
<dbReference type="GO" id="GO:0004519">
    <property type="term" value="F:endonuclease activity"/>
    <property type="evidence" value="ECO:0007669"/>
    <property type="project" value="UniProtKB-UniRule"/>
</dbReference>
<sequence>MQFLHISDTHLGSRRYNKESREKDVYDAFSQLMESAVREHVKGVIHTGDLFDVYKPGNRALKFFIDKVKLLRDKGIEFINIPGDHDTPKIKEELYPQRLLWESLGLIKVLMGDQDPKFYEMVEDGLSLRIYGVRHMNTSLKDKLIFTLNSLKPEGDRNVLMIHQGIRDILPYQGAWQLEIGSLPKDFQYYACGHIHTRVIQDLPGGGKLVISGSPEIIREDEIEGWKKYGKGGFLIDLSKKEPTVQSINVDVRPQEVITLNVNDIDNELVKLRQSYSGLKKEPILHIVLEGDSIKRDYAMKKISKSLSGLVDFYRIYKDNTVSVGSNQVKVDERSTITDLIRSYLKSQSYSDSEVELILDAIDKYDSDEAESILRKFAEMGR</sequence>
<dbReference type="KEGG" id="mcn:Mcup_1241"/>
<reference evidence="11 12" key="1">
    <citation type="journal article" date="2011" name="J. Bacteriol.">
        <title>Complete genome sequence of Metallosphaera cuprina, a metal sulfide-oxidizing archaeon from a hot spring.</title>
        <authorList>
            <person name="Liu L.J."/>
            <person name="You X.Y."/>
            <person name="Zheng H."/>
            <person name="Wang S."/>
            <person name="Jiang C.Y."/>
            <person name="Liu S.J."/>
        </authorList>
    </citation>
    <scope>NUCLEOTIDE SEQUENCE [LARGE SCALE GENOMIC DNA]</scope>
    <source>
        <strain evidence="11 12">Ar-4</strain>
    </source>
</reference>
<dbReference type="GO" id="GO:0006302">
    <property type="term" value="P:double-strand break repair"/>
    <property type="evidence" value="ECO:0007669"/>
    <property type="project" value="UniProtKB-UniRule"/>
</dbReference>
<dbReference type="HOGENOM" id="CLU_026621_5_2_2"/>
<dbReference type="RefSeq" id="WP_013737844.1">
    <property type="nucleotide sequence ID" value="NC_015435.1"/>
</dbReference>